<keyword evidence="12 17" id="KW-0456">Lyase</keyword>
<feature type="binding site" evidence="17">
    <location>
        <position position="431"/>
    </location>
    <ligand>
        <name>AMP</name>
        <dbReference type="ChEBI" id="CHEBI:456215"/>
    </ligand>
</feature>
<dbReference type="InterPro" id="IPR036652">
    <property type="entry name" value="YjeF_N_dom_sf"/>
</dbReference>
<feature type="domain" description="YjeF N-terminal" evidence="21">
    <location>
        <begin position="18"/>
        <end position="217"/>
    </location>
</feature>
<dbReference type="GO" id="GO:0052855">
    <property type="term" value="F:ADP-dependent NAD(P)H-hydrate dehydratase activity"/>
    <property type="evidence" value="ECO:0007669"/>
    <property type="project" value="UniProtKB-UniRule"/>
</dbReference>
<dbReference type="Pfam" id="PF01256">
    <property type="entry name" value="Carb_kinase"/>
    <property type="match status" value="1"/>
</dbReference>
<sequence>MQRVTAGPPWALHDIAAIRRIESAAALGLPPHALMQRAGLAVARLALALAPHEPGVWLACGPGNNGGDGLEAAWHLKAWGRSPVVTWLGDEQSVPADARASLERARHAGVVFTDTPPPRCGLAIDALFGLGARRPLAGRAAQCRDALATLAAAGTPVLAVDLPSGLDADTGTGEQPVRADHTLSLLALKPGLFTAQGRDAAGQVWFDDLGVTASEPASAMLSARPEPVLRPHASHKGSWGDVAVVGGAAGLRGAALLAARAALHAGAGRVFVAPLQASGEPTLDPFQPDLMFRDPEALDLPRLHIVCGCGGGDAVRAVLPRIISSARSLVLDADALNAIAADASLGKLLRARSGRADRPSVITPHPLEAARLLQLTAGEVQQDRLSAARKLVEAFGCVVVLKGSGSVIAAPGEVPRINPTGNARLAIAGTGDVLAGMVATRMARGQAPFAAACDAVHAHGELADHWPAGETLTAAALARSIAPD</sequence>
<gene>
    <name evidence="18" type="primary">nnrE</name>
    <name evidence="17" type="synonym">nnrD</name>
    <name evidence="22" type="ORF">EZ242_09560</name>
</gene>
<dbReference type="EC" id="4.2.1.136" evidence="19"/>
<evidence type="ECO:0000259" key="20">
    <source>
        <dbReference type="PROSITE" id="PS51383"/>
    </source>
</evidence>
<keyword evidence="9 18" id="KW-0630">Potassium</keyword>
<evidence type="ECO:0000256" key="1">
    <source>
        <dbReference type="ARBA" id="ARBA00000013"/>
    </source>
</evidence>
<comment type="caution">
    <text evidence="22">The sequence shown here is derived from an EMBL/GenBank/DDBJ whole genome shotgun (WGS) entry which is preliminary data.</text>
</comment>
<evidence type="ECO:0000256" key="10">
    <source>
        <dbReference type="ARBA" id="ARBA00023027"/>
    </source>
</evidence>
<dbReference type="AlphaFoldDB" id="A0A4Z0BT16"/>
<dbReference type="InterPro" id="IPR030677">
    <property type="entry name" value="Nnr"/>
</dbReference>
<feature type="domain" description="YjeF C-terminal" evidence="20">
    <location>
        <begin position="219"/>
        <end position="484"/>
    </location>
</feature>
<dbReference type="PROSITE" id="PS01050">
    <property type="entry name" value="YJEF_C_2"/>
    <property type="match status" value="1"/>
</dbReference>
<comment type="subunit">
    <text evidence="17">Homotetramer.</text>
</comment>
<dbReference type="InterPro" id="IPR017953">
    <property type="entry name" value="Carbohydrate_kinase_pred_CS"/>
</dbReference>
<comment type="catalytic activity">
    <reaction evidence="16 17 19">
        <text>(6S)-NADPHX + ADP = AMP + phosphate + NADPH + H(+)</text>
        <dbReference type="Rhea" id="RHEA:32235"/>
        <dbReference type="ChEBI" id="CHEBI:15378"/>
        <dbReference type="ChEBI" id="CHEBI:43474"/>
        <dbReference type="ChEBI" id="CHEBI:57783"/>
        <dbReference type="ChEBI" id="CHEBI:64076"/>
        <dbReference type="ChEBI" id="CHEBI:456215"/>
        <dbReference type="ChEBI" id="CHEBI:456216"/>
        <dbReference type="EC" id="4.2.1.136"/>
    </reaction>
</comment>
<evidence type="ECO:0000256" key="11">
    <source>
        <dbReference type="ARBA" id="ARBA00023235"/>
    </source>
</evidence>
<dbReference type="GO" id="GO:0046496">
    <property type="term" value="P:nicotinamide nucleotide metabolic process"/>
    <property type="evidence" value="ECO:0007669"/>
    <property type="project" value="UniProtKB-UniRule"/>
</dbReference>
<comment type="similarity">
    <text evidence="18">Belongs to the NnrE/AIBP family.</text>
</comment>
<dbReference type="PROSITE" id="PS51383">
    <property type="entry name" value="YJEF_C_3"/>
    <property type="match status" value="1"/>
</dbReference>
<keyword evidence="7 17" id="KW-0067">ATP-binding</keyword>
<evidence type="ECO:0000256" key="8">
    <source>
        <dbReference type="ARBA" id="ARBA00022857"/>
    </source>
</evidence>
<dbReference type="PANTHER" id="PTHR12592:SF0">
    <property type="entry name" value="ATP-DEPENDENT (S)-NAD(P)H-HYDRATE DEHYDRATASE"/>
    <property type="match status" value="1"/>
</dbReference>
<keyword evidence="8 17" id="KW-0521">NADP</keyword>
<comment type="function">
    <text evidence="18">Catalyzes the epimerization of the S- and R-forms of NAD(P)HX, a damaged form of NAD(P)H that is a result of enzymatic or heat-dependent hydration. This is a prerequisite for the S-specific NAD(P)H-hydrate dehydratase to allow the repair of both epimers of NAD(P)HX.</text>
</comment>
<dbReference type="Gene3D" id="3.40.50.10260">
    <property type="entry name" value="YjeF N-terminal domain"/>
    <property type="match status" value="1"/>
</dbReference>
<dbReference type="GO" id="GO:0052856">
    <property type="term" value="F:NAD(P)HX epimerase activity"/>
    <property type="evidence" value="ECO:0007669"/>
    <property type="project" value="UniProtKB-UniRule"/>
</dbReference>
<comment type="similarity">
    <text evidence="4 19">In the C-terminal section; belongs to the NnrD/CARKD family.</text>
</comment>
<evidence type="ECO:0000256" key="4">
    <source>
        <dbReference type="ARBA" id="ARBA00009524"/>
    </source>
</evidence>
<evidence type="ECO:0000256" key="19">
    <source>
        <dbReference type="PIRNR" id="PIRNR017184"/>
    </source>
</evidence>
<proteinExistence type="inferred from homology"/>
<evidence type="ECO:0000256" key="15">
    <source>
        <dbReference type="ARBA" id="ARBA00048238"/>
    </source>
</evidence>
<dbReference type="CDD" id="cd01171">
    <property type="entry name" value="YXKO-related"/>
    <property type="match status" value="1"/>
</dbReference>
<feature type="binding site" evidence="18">
    <location>
        <position position="65"/>
    </location>
    <ligand>
        <name>K(+)</name>
        <dbReference type="ChEBI" id="CHEBI:29103"/>
    </ligand>
</feature>
<dbReference type="OrthoDB" id="9806925at2"/>
<evidence type="ECO:0000313" key="23">
    <source>
        <dbReference type="Proteomes" id="UP000297564"/>
    </source>
</evidence>
<feature type="binding site" evidence="17">
    <location>
        <position position="254"/>
    </location>
    <ligand>
        <name>(6S)-NADPHX</name>
        <dbReference type="ChEBI" id="CHEBI:64076"/>
    </ligand>
</feature>
<evidence type="ECO:0000256" key="18">
    <source>
        <dbReference type="HAMAP-Rule" id="MF_01966"/>
    </source>
</evidence>
<dbReference type="PIRSF" id="PIRSF017184">
    <property type="entry name" value="Nnr"/>
    <property type="match status" value="1"/>
</dbReference>
<evidence type="ECO:0000256" key="9">
    <source>
        <dbReference type="ARBA" id="ARBA00022958"/>
    </source>
</evidence>
<evidence type="ECO:0000256" key="5">
    <source>
        <dbReference type="ARBA" id="ARBA00022723"/>
    </source>
</evidence>
<comment type="function">
    <text evidence="14 19">Bifunctional enzyme that catalyzes the epimerization of the S- and R-forms of NAD(P)HX and the dehydration of the S-form of NAD(P)HX at the expense of ADP, which is converted to AMP. This allows the repair of both epimers of NAD(P)HX, a damaged form of NAD(P)H that is a result of enzymatic or heat-dependent hydration.</text>
</comment>
<keyword evidence="6 17" id="KW-0547">Nucleotide-binding</keyword>
<feature type="binding site" evidence="18">
    <location>
        <position position="125"/>
    </location>
    <ligand>
        <name>K(+)</name>
        <dbReference type="ChEBI" id="CHEBI:29103"/>
    </ligand>
</feature>
<dbReference type="Pfam" id="PF03853">
    <property type="entry name" value="YjeF_N"/>
    <property type="match status" value="1"/>
</dbReference>
<dbReference type="PANTHER" id="PTHR12592">
    <property type="entry name" value="ATP-DEPENDENT (S)-NAD(P)H-HYDRATE DEHYDRATASE FAMILY MEMBER"/>
    <property type="match status" value="1"/>
</dbReference>
<dbReference type="SUPFAM" id="SSF64153">
    <property type="entry name" value="YjeF N-terminal domain-like"/>
    <property type="match status" value="1"/>
</dbReference>
<feature type="binding site" evidence="18">
    <location>
        <position position="164"/>
    </location>
    <ligand>
        <name>K(+)</name>
        <dbReference type="ChEBI" id="CHEBI:29103"/>
    </ligand>
</feature>
<evidence type="ECO:0000256" key="13">
    <source>
        <dbReference type="ARBA" id="ARBA00023268"/>
    </source>
</evidence>
<keyword evidence="5 18" id="KW-0479">Metal-binding</keyword>
<evidence type="ECO:0000256" key="14">
    <source>
        <dbReference type="ARBA" id="ARBA00025153"/>
    </source>
</evidence>
<dbReference type="EC" id="5.1.99.6" evidence="19"/>
<evidence type="ECO:0000256" key="12">
    <source>
        <dbReference type="ARBA" id="ARBA00023239"/>
    </source>
</evidence>
<comment type="cofactor">
    <cofactor evidence="18 19">
        <name>K(+)</name>
        <dbReference type="ChEBI" id="CHEBI:29103"/>
    </cofactor>
    <text evidence="18 19">Binds 1 potassium ion per subunit.</text>
</comment>
<dbReference type="GO" id="GO:0110051">
    <property type="term" value="P:metabolite repair"/>
    <property type="evidence" value="ECO:0007669"/>
    <property type="project" value="TreeGrafter"/>
</dbReference>
<organism evidence="22 23">
    <name type="scientific">Ramlibacter rhizophilus</name>
    <dbReference type="NCBI Taxonomy" id="1781167"/>
    <lineage>
        <taxon>Bacteria</taxon>
        <taxon>Pseudomonadati</taxon>
        <taxon>Pseudomonadota</taxon>
        <taxon>Betaproteobacteria</taxon>
        <taxon>Burkholderiales</taxon>
        <taxon>Comamonadaceae</taxon>
        <taxon>Ramlibacter</taxon>
    </lineage>
</organism>
<feature type="binding site" evidence="17">
    <location>
        <position position="365"/>
    </location>
    <ligand>
        <name>(6S)-NADPHX</name>
        <dbReference type="ChEBI" id="CHEBI:64076"/>
    </ligand>
</feature>
<evidence type="ECO:0000256" key="7">
    <source>
        <dbReference type="ARBA" id="ARBA00022840"/>
    </source>
</evidence>
<comment type="similarity">
    <text evidence="17">Belongs to the NnrD/CARKD family.</text>
</comment>
<dbReference type="Proteomes" id="UP000297564">
    <property type="component" value="Unassembled WGS sequence"/>
</dbReference>
<evidence type="ECO:0000256" key="3">
    <source>
        <dbReference type="ARBA" id="ARBA00006001"/>
    </source>
</evidence>
<dbReference type="RefSeq" id="WP_135284903.1">
    <property type="nucleotide sequence ID" value="NZ_SMLL01000003.1"/>
</dbReference>
<feature type="binding site" evidence="17">
    <location>
        <begin position="402"/>
        <end position="406"/>
    </location>
    <ligand>
        <name>AMP</name>
        <dbReference type="ChEBI" id="CHEBI:456215"/>
    </ligand>
</feature>
<dbReference type="NCBIfam" id="TIGR00197">
    <property type="entry name" value="yjeF_nterm"/>
    <property type="match status" value="1"/>
</dbReference>
<evidence type="ECO:0000313" key="22">
    <source>
        <dbReference type="EMBL" id="TFZ01604.1"/>
    </source>
</evidence>
<comment type="cofactor">
    <cofactor evidence="17">
        <name>Mg(2+)</name>
        <dbReference type="ChEBI" id="CHEBI:18420"/>
    </cofactor>
</comment>
<dbReference type="InterPro" id="IPR000631">
    <property type="entry name" value="CARKD"/>
</dbReference>
<comment type="caution">
    <text evidence="18">Lacks conserved residue(s) required for the propagation of feature annotation.</text>
</comment>
<dbReference type="PROSITE" id="PS51385">
    <property type="entry name" value="YJEF_N"/>
    <property type="match status" value="1"/>
</dbReference>
<dbReference type="NCBIfam" id="TIGR00196">
    <property type="entry name" value="yjeF_cterm"/>
    <property type="match status" value="1"/>
</dbReference>
<dbReference type="Gene3D" id="3.40.1190.20">
    <property type="match status" value="1"/>
</dbReference>
<evidence type="ECO:0000256" key="6">
    <source>
        <dbReference type="ARBA" id="ARBA00022741"/>
    </source>
</evidence>
<protein>
    <recommendedName>
        <fullName evidence="19">Bifunctional NAD(P)H-hydrate repair enzyme</fullName>
    </recommendedName>
    <alternativeName>
        <fullName evidence="19">Nicotinamide nucleotide repair protein</fullName>
    </alternativeName>
    <domain>
        <recommendedName>
            <fullName evidence="19">ADP-dependent (S)-NAD(P)H-hydrate dehydratase</fullName>
            <ecNumber evidence="19">4.2.1.136</ecNumber>
        </recommendedName>
        <alternativeName>
            <fullName evidence="19">ADP-dependent NAD(P)HX dehydratase</fullName>
        </alternativeName>
    </domain>
    <domain>
        <recommendedName>
            <fullName evidence="19">NAD(P)H-hydrate epimerase</fullName>
            <ecNumber evidence="19">5.1.99.6</ecNumber>
        </recommendedName>
    </domain>
</protein>
<keyword evidence="10 17" id="KW-0520">NAD</keyword>
<dbReference type="InterPro" id="IPR004443">
    <property type="entry name" value="YjeF_N_dom"/>
</dbReference>
<feature type="binding site" evidence="18">
    <location>
        <position position="161"/>
    </location>
    <ligand>
        <name>(6S)-NADPHX</name>
        <dbReference type="ChEBI" id="CHEBI:64076"/>
    </ligand>
</feature>
<name>A0A4Z0BT16_9BURK</name>
<feature type="binding site" evidence="18">
    <location>
        <begin position="64"/>
        <end position="68"/>
    </location>
    <ligand>
        <name>(6S)-NADPHX</name>
        <dbReference type="ChEBI" id="CHEBI:64076"/>
    </ligand>
</feature>
<comment type="function">
    <text evidence="17">Catalyzes the dehydration of the S-form of NAD(P)HX at the expense of ADP, which is converted to AMP. Together with NAD(P)HX epimerase, which catalyzes the epimerization of the S- and R-forms, the enzyme allows the repair of both epimers of NAD(P)HX, a damaged form of NAD(P)H that is a result of enzymatic or heat-dependent hydration.</text>
</comment>
<accession>A0A4Z0BT16</accession>
<feature type="binding site" evidence="17">
    <location>
        <position position="432"/>
    </location>
    <ligand>
        <name>(6S)-NADPHX</name>
        <dbReference type="ChEBI" id="CHEBI:64076"/>
    </ligand>
</feature>
<dbReference type="HAMAP" id="MF_01965">
    <property type="entry name" value="NADHX_dehydratase"/>
    <property type="match status" value="1"/>
</dbReference>
<feature type="binding site" evidence="17">
    <location>
        <position position="308"/>
    </location>
    <ligand>
        <name>(6S)-NADPHX</name>
        <dbReference type="ChEBI" id="CHEBI:64076"/>
    </ligand>
</feature>
<comment type="similarity">
    <text evidence="3 19">In the N-terminal section; belongs to the NnrE/AIBP family.</text>
</comment>
<feature type="binding site" evidence="18">
    <location>
        <begin position="129"/>
        <end position="135"/>
    </location>
    <ligand>
        <name>(6S)-NADPHX</name>
        <dbReference type="ChEBI" id="CHEBI:64076"/>
    </ligand>
</feature>
<comment type="catalytic activity">
    <reaction evidence="1 18 19">
        <text>(6R)-NADHX = (6S)-NADHX</text>
        <dbReference type="Rhea" id="RHEA:32215"/>
        <dbReference type="ChEBI" id="CHEBI:64074"/>
        <dbReference type="ChEBI" id="CHEBI:64075"/>
        <dbReference type="EC" id="5.1.99.6"/>
    </reaction>
</comment>
<dbReference type="InterPro" id="IPR029056">
    <property type="entry name" value="Ribokinase-like"/>
</dbReference>
<reference evidence="22 23" key="1">
    <citation type="submission" date="2019-03" db="EMBL/GenBank/DDBJ databases">
        <title>Ramlibacter rhizophilus CCTCC AB2015357, whole genome shotgun sequence.</title>
        <authorList>
            <person name="Zhang X."/>
            <person name="Feng G."/>
            <person name="Zhu H."/>
        </authorList>
    </citation>
    <scope>NUCLEOTIDE SEQUENCE [LARGE SCALE GENOMIC DNA]</scope>
    <source>
        <strain evidence="22 23">CCTCC AB2015357</strain>
    </source>
</reference>
<keyword evidence="11 18" id="KW-0413">Isomerase</keyword>
<evidence type="ECO:0000256" key="2">
    <source>
        <dbReference type="ARBA" id="ARBA00000909"/>
    </source>
</evidence>
<dbReference type="HAMAP" id="MF_01966">
    <property type="entry name" value="NADHX_epimerase"/>
    <property type="match status" value="1"/>
</dbReference>
<comment type="catalytic activity">
    <reaction evidence="2 18 19">
        <text>(6R)-NADPHX = (6S)-NADPHX</text>
        <dbReference type="Rhea" id="RHEA:32227"/>
        <dbReference type="ChEBI" id="CHEBI:64076"/>
        <dbReference type="ChEBI" id="CHEBI:64077"/>
        <dbReference type="EC" id="5.1.99.6"/>
    </reaction>
</comment>
<evidence type="ECO:0000259" key="21">
    <source>
        <dbReference type="PROSITE" id="PS51385"/>
    </source>
</evidence>
<keyword evidence="23" id="KW-1185">Reference proteome</keyword>
<dbReference type="GO" id="GO:0005524">
    <property type="term" value="F:ATP binding"/>
    <property type="evidence" value="ECO:0007669"/>
    <property type="project" value="UniProtKB-UniRule"/>
</dbReference>
<dbReference type="SUPFAM" id="SSF53613">
    <property type="entry name" value="Ribokinase-like"/>
    <property type="match status" value="1"/>
</dbReference>
<comment type="catalytic activity">
    <reaction evidence="15 17 19">
        <text>(6S)-NADHX + ADP = AMP + phosphate + NADH + H(+)</text>
        <dbReference type="Rhea" id="RHEA:32223"/>
        <dbReference type="ChEBI" id="CHEBI:15378"/>
        <dbReference type="ChEBI" id="CHEBI:43474"/>
        <dbReference type="ChEBI" id="CHEBI:57945"/>
        <dbReference type="ChEBI" id="CHEBI:64074"/>
        <dbReference type="ChEBI" id="CHEBI:456215"/>
        <dbReference type="ChEBI" id="CHEBI:456216"/>
        <dbReference type="EC" id="4.2.1.136"/>
    </reaction>
</comment>
<dbReference type="EMBL" id="SMLL01000003">
    <property type="protein sequence ID" value="TFZ01604.1"/>
    <property type="molecule type" value="Genomic_DNA"/>
</dbReference>
<evidence type="ECO:0000256" key="17">
    <source>
        <dbReference type="HAMAP-Rule" id="MF_01965"/>
    </source>
</evidence>
<dbReference type="GO" id="GO:0046872">
    <property type="term" value="F:metal ion binding"/>
    <property type="evidence" value="ECO:0007669"/>
    <property type="project" value="UniProtKB-UniRule"/>
</dbReference>
<keyword evidence="13" id="KW-0511">Multifunctional enzyme</keyword>
<evidence type="ECO:0000256" key="16">
    <source>
        <dbReference type="ARBA" id="ARBA00049209"/>
    </source>
</evidence>